<reference evidence="2 3" key="1">
    <citation type="submission" date="2019-03" db="EMBL/GenBank/DDBJ databases">
        <title>Genomic Encyclopedia of Type Strains, Phase IV (KMG-IV): sequencing the most valuable type-strain genomes for metagenomic binning, comparative biology and taxonomic classification.</title>
        <authorList>
            <person name="Goeker M."/>
        </authorList>
    </citation>
    <scope>NUCLEOTIDE SEQUENCE [LARGE SCALE GENOMIC DNA]</scope>
    <source>
        <strain evidence="2 3">DSM 25082</strain>
    </source>
</reference>
<dbReference type="EMBL" id="SNXE01000006">
    <property type="protein sequence ID" value="TDP07790.1"/>
    <property type="molecule type" value="Genomic_DNA"/>
</dbReference>
<evidence type="ECO:0000313" key="3">
    <source>
        <dbReference type="Proteomes" id="UP000295357"/>
    </source>
</evidence>
<accession>A0A4R6MZH2</accession>
<evidence type="ECO:0000256" key="1">
    <source>
        <dbReference type="SAM" id="MobiDB-lite"/>
    </source>
</evidence>
<name>A0A4R6MZH2_9BURK</name>
<sequence>MSRLTAEFSRLYLQDADSLLSPEGHSRALVLALRAPADWSRLGQVWNGVQQDLDLPAPAIAVSGRDAIQLWFSLAQAVDLGQAQRFLQGLQRRYLADLSAQRLELLPRTEAAGTRHAARVPAEQSGAEGHWSAFVAADLAPVFADTPWLDLPPSEDGQADLLKTLASIKPEAFVAALAQLAPAAAPDAPASPAASAPAATGAGAASTGRIEDPRQFLLQVMNDASAPLAQRIEAAKALLSAPAAR</sequence>
<dbReference type="Proteomes" id="UP000295357">
    <property type="component" value="Unassembled WGS sequence"/>
</dbReference>
<proteinExistence type="predicted"/>
<protein>
    <submittedName>
        <fullName evidence="2">Uncharacterized protein</fullName>
    </submittedName>
</protein>
<comment type="caution">
    <text evidence="2">The sequence shown here is derived from an EMBL/GenBank/DDBJ whole genome shotgun (WGS) entry which is preliminary data.</text>
</comment>
<dbReference type="AlphaFoldDB" id="A0A4R6MZH2"/>
<keyword evidence="3" id="KW-1185">Reference proteome</keyword>
<dbReference type="RefSeq" id="WP_133604080.1">
    <property type="nucleotide sequence ID" value="NZ_JAUFPJ010000007.1"/>
</dbReference>
<gene>
    <name evidence="2" type="ORF">DFR39_10650</name>
</gene>
<organism evidence="2 3">
    <name type="scientific">Roseateles asaccharophilus</name>
    <dbReference type="NCBI Taxonomy" id="582607"/>
    <lineage>
        <taxon>Bacteria</taxon>
        <taxon>Pseudomonadati</taxon>
        <taxon>Pseudomonadota</taxon>
        <taxon>Betaproteobacteria</taxon>
        <taxon>Burkholderiales</taxon>
        <taxon>Sphaerotilaceae</taxon>
        <taxon>Roseateles</taxon>
    </lineage>
</organism>
<feature type="region of interest" description="Disordered" evidence="1">
    <location>
        <begin position="186"/>
        <end position="207"/>
    </location>
</feature>
<evidence type="ECO:0000313" key="2">
    <source>
        <dbReference type="EMBL" id="TDP07790.1"/>
    </source>
</evidence>
<feature type="compositionally biased region" description="Low complexity" evidence="1">
    <location>
        <begin position="186"/>
        <end position="205"/>
    </location>
</feature>
<dbReference type="OrthoDB" id="8756642at2"/>